<comment type="caution">
    <text evidence="9">The sequence shown here is derived from an EMBL/GenBank/DDBJ whole genome shotgun (WGS) entry which is preliminary data.</text>
</comment>
<evidence type="ECO:0000256" key="2">
    <source>
        <dbReference type="ARBA" id="ARBA00023015"/>
    </source>
</evidence>
<feature type="coiled-coil region" evidence="6">
    <location>
        <begin position="94"/>
        <end position="149"/>
    </location>
</feature>
<feature type="region of interest" description="Disordered" evidence="7">
    <location>
        <begin position="44"/>
        <end position="63"/>
    </location>
</feature>
<keyword evidence="5" id="KW-0539">Nucleus</keyword>
<evidence type="ECO:0000256" key="4">
    <source>
        <dbReference type="ARBA" id="ARBA00023163"/>
    </source>
</evidence>
<keyword evidence="10" id="KW-1185">Reference proteome</keyword>
<dbReference type="Pfam" id="PF00170">
    <property type="entry name" value="bZIP_1"/>
    <property type="match status" value="1"/>
</dbReference>
<name>A0A2U1PUF3_ARTAN</name>
<evidence type="ECO:0000256" key="3">
    <source>
        <dbReference type="ARBA" id="ARBA00023125"/>
    </source>
</evidence>
<feature type="compositionally biased region" description="Low complexity" evidence="7">
    <location>
        <begin position="44"/>
        <end position="57"/>
    </location>
</feature>
<feature type="domain" description="BZIP" evidence="8">
    <location>
        <begin position="69"/>
        <end position="132"/>
    </location>
</feature>
<dbReference type="OrthoDB" id="551672at2759"/>
<dbReference type="GO" id="GO:0046983">
    <property type="term" value="F:protein dimerization activity"/>
    <property type="evidence" value="ECO:0007669"/>
    <property type="project" value="UniProtKB-ARBA"/>
</dbReference>
<dbReference type="PANTHER" id="PTHR46324:SF26">
    <property type="entry name" value="OS02G0728001 PROTEIN"/>
    <property type="match status" value="1"/>
</dbReference>
<dbReference type="GO" id="GO:0005634">
    <property type="term" value="C:nucleus"/>
    <property type="evidence" value="ECO:0007669"/>
    <property type="project" value="UniProtKB-SubCell"/>
</dbReference>
<evidence type="ECO:0000256" key="7">
    <source>
        <dbReference type="SAM" id="MobiDB-lite"/>
    </source>
</evidence>
<protein>
    <submittedName>
        <fullName evidence="9">Basic leucine-zipper 48</fullName>
    </submittedName>
</protein>
<keyword evidence="4" id="KW-0804">Transcription</keyword>
<dbReference type="AlphaFoldDB" id="A0A2U1PUF3"/>
<reference evidence="9 10" key="1">
    <citation type="journal article" date="2018" name="Mol. Plant">
        <title>The genome of Artemisia annua provides insight into the evolution of Asteraceae family and artemisinin biosynthesis.</title>
        <authorList>
            <person name="Shen Q."/>
            <person name="Zhang L."/>
            <person name="Liao Z."/>
            <person name="Wang S."/>
            <person name="Yan T."/>
            <person name="Shi P."/>
            <person name="Liu M."/>
            <person name="Fu X."/>
            <person name="Pan Q."/>
            <person name="Wang Y."/>
            <person name="Lv Z."/>
            <person name="Lu X."/>
            <person name="Zhang F."/>
            <person name="Jiang W."/>
            <person name="Ma Y."/>
            <person name="Chen M."/>
            <person name="Hao X."/>
            <person name="Li L."/>
            <person name="Tang Y."/>
            <person name="Lv G."/>
            <person name="Zhou Y."/>
            <person name="Sun X."/>
            <person name="Brodelius P.E."/>
            <person name="Rose J.K.C."/>
            <person name="Tang K."/>
        </authorList>
    </citation>
    <scope>NUCLEOTIDE SEQUENCE [LARGE SCALE GENOMIC DNA]</scope>
    <source>
        <strain evidence="10">cv. Huhao1</strain>
        <tissue evidence="9">Leaf</tissue>
    </source>
</reference>
<accession>A0A2U1PUF3</accession>
<sequence length="150" mass="17466">MAPQISQFQYLTPQDNSTNFYIQDPISVLHMTDFVTNIPDQCFSSNPSSLSNTSSTSDEADEQQMTIISERKRRRMISNRESARRSRVRKQKHLDELLSQMARLRSDNQSLMEHLNNLLESHERAVDENARLKEETTDIKRKLVELQLAN</sequence>
<dbReference type="PANTHER" id="PTHR46324">
    <property type="entry name" value="BASIC LEUCINE ZIPPER 43-RELATED"/>
    <property type="match status" value="1"/>
</dbReference>
<dbReference type="PROSITE" id="PS50217">
    <property type="entry name" value="BZIP"/>
    <property type="match status" value="1"/>
</dbReference>
<evidence type="ECO:0000256" key="6">
    <source>
        <dbReference type="SAM" id="Coils"/>
    </source>
</evidence>
<dbReference type="CDD" id="cd14702">
    <property type="entry name" value="bZIP_plant_GBF1"/>
    <property type="match status" value="1"/>
</dbReference>
<dbReference type="STRING" id="35608.A0A2U1PUF3"/>
<dbReference type="InterPro" id="IPR046347">
    <property type="entry name" value="bZIP_sf"/>
</dbReference>
<keyword evidence="6" id="KW-0175">Coiled coil</keyword>
<dbReference type="PROSITE" id="PS00036">
    <property type="entry name" value="BZIP_BASIC"/>
    <property type="match status" value="1"/>
</dbReference>
<gene>
    <name evidence="9" type="ORF">CTI12_AA109320</name>
</gene>
<organism evidence="9 10">
    <name type="scientific">Artemisia annua</name>
    <name type="common">Sweet wormwood</name>
    <dbReference type="NCBI Taxonomy" id="35608"/>
    <lineage>
        <taxon>Eukaryota</taxon>
        <taxon>Viridiplantae</taxon>
        <taxon>Streptophyta</taxon>
        <taxon>Embryophyta</taxon>
        <taxon>Tracheophyta</taxon>
        <taxon>Spermatophyta</taxon>
        <taxon>Magnoliopsida</taxon>
        <taxon>eudicotyledons</taxon>
        <taxon>Gunneridae</taxon>
        <taxon>Pentapetalae</taxon>
        <taxon>asterids</taxon>
        <taxon>campanulids</taxon>
        <taxon>Asterales</taxon>
        <taxon>Asteraceae</taxon>
        <taxon>Asteroideae</taxon>
        <taxon>Anthemideae</taxon>
        <taxon>Artemisiinae</taxon>
        <taxon>Artemisia</taxon>
    </lineage>
</organism>
<dbReference type="Gene3D" id="1.20.5.170">
    <property type="match status" value="1"/>
</dbReference>
<dbReference type="GO" id="GO:0003700">
    <property type="term" value="F:DNA-binding transcription factor activity"/>
    <property type="evidence" value="ECO:0007669"/>
    <property type="project" value="InterPro"/>
</dbReference>
<evidence type="ECO:0000256" key="1">
    <source>
        <dbReference type="ARBA" id="ARBA00004123"/>
    </source>
</evidence>
<evidence type="ECO:0000259" key="8">
    <source>
        <dbReference type="PROSITE" id="PS50217"/>
    </source>
</evidence>
<dbReference type="InterPro" id="IPR045314">
    <property type="entry name" value="bZIP_plant_GBF1"/>
</dbReference>
<evidence type="ECO:0000313" key="9">
    <source>
        <dbReference type="EMBL" id="PWA89386.1"/>
    </source>
</evidence>
<keyword evidence="2" id="KW-0805">Transcription regulation</keyword>
<dbReference type="Proteomes" id="UP000245207">
    <property type="component" value="Unassembled WGS sequence"/>
</dbReference>
<dbReference type="SUPFAM" id="SSF57959">
    <property type="entry name" value="Leucine zipper domain"/>
    <property type="match status" value="1"/>
</dbReference>
<dbReference type="FunFam" id="1.20.5.170:FF:000020">
    <property type="entry name" value="BZIP transcription factor"/>
    <property type="match status" value="1"/>
</dbReference>
<dbReference type="SMART" id="SM00338">
    <property type="entry name" value="BRLZ"/>
    <property type="match status" value="1"/>
</dbReference>
<dbReference type="GO" id="GO:0003677">
    <property type="term" value="F:DNA binding"/>
    <property type="evidence" value="ECO:0007669"/>
    <property type="project" value="UniProtKB-KW"/>
</dbReference>
<dbReference type="EMBL" id="PKPP01000726">
    <property type="protein sequence ID" value="PWA89386.1"/>
    <property type="molecule type" value="Genomic_DNA"/>
</dbReference>
<evidence type="ECO:0000256" key="5">
    <source>
        <dbReference type="ARBA" id="ARBA00023242"/>
    </source>
</evidence>
<proteinExistence type="predicted"/>
<evidence type="ECO:0000313" key="10">
    <source>
        <dbReference type="Proteomes" id="UP000245207"/>
    </source>
</evidence>
<keyword evidence="3" id="KW-0238">DNA-binding</keyword>
<dbReference type="InterPro" id="IPR044521">
    <property type="entry name" value="AtbZIP8/43"/>
</dbReference>
<dbReference type="InterPro" id="IPR004827">
    <property type="entry name" value="bZIP"/>
</dbReference>
<comment type="subcellular location">
    <subcellularLocation>
        <location evidence="1">Nucleus</location>
    </subcellularLocation>
</comment>